<gene>
    <name evidence="1" type="ORF">H0264_01955</name>
</gene>
<protein>
    <submittedName>
        <fullName evidence="1">Uncharacterized protein</fullName>
    </submittedName>
</protein>
<sequence>MSRQVGKAGLAQVVHALTDPRFGVCFDNVEWMELAKPVVALGGDWPAALALAAMTSIRRPSVDQAVRHLRVQSGQDMGALPAPGFWDAVCGLVGRSWRLGILDEFTATVRLDRVWWHIRDHEPQDRAEELIWEGMACFELDHFVDMDMTNRALALLVEADQLIPDNAVDTAFCETVLETFL</sequence>
<dbReference type="KEGG" id="nhu:H0264_01955"/>
<proteinExistence type="predicted"/>
<evidence type="ECO:0000313" key="1">
    <source>
        <dbReference type="EMBL" id="QLY31179.1"/>
    </source>
</evidence>
<dbReference type="EMBL" id="CP059399">
    <property type="protein sequence ID" value="QLY31179.1"/>
    <property type="molecule type" value="Genomic_DNA"/>
</dbReference>
<dbReference type="Proteomes" id="UP000515512">
    <property type="component" value="Chromosome"/>
</dbReference>
<reference evidence="1 2" key="1">
    <citation type="submission" date="2020-07" db="EMBL/GenBank/DDBJ databases">
        <authorList>
            <person name="Zhuang K."/>
            <person name="Ran Y."/>
        </authorList>
    </citation>
    <scope>NUCLEOTIDE SEQUENCE [LARGE SCALE GENOMIC DNA]</scope>
    <source>
        <strain evidence="1 2">WCH-YHL-001</strain>
    </source>
</reference>
<dbReference type="RefSeq" id="WP_181582375.1">
    <property type="nucleotide sequence ID" value="NZ_CP059399.1"/>
</dbReference>
<name>A0A7D6ZHN2_9NOCA</name>
<accession>A0A7D6ZHN2</accession>
<evidence type="ECO:0000313" key="2">
    <source>
        <dbReference type="Proteomes" id="UP000515512"/>
    </source>
</evidence>
<keyword evidence="2" id="KW-1185">Reference proteome</keyword>
<organism evidence="1 2">
    <name type="scientific">Nocardia huaxiensis</name>
    <dbReference type="NCBI Taxonomy" id="2755382"/>
    <lineage>
        <taxon>Bacteria</taxon>
        <taxon>Bacillati</taxon>
        <taxon>Actinomycetota</taxon>
        <taxon>Actinomycetes</taxon>
        <taxon>Mycobacteriales</taxon>
        <taxon>Nocardiaceae</taxon>
        <taxon>Nocardia</taxon>
    </lineage>
</organism>
<dbReference type="AlphaFoldDB" id="A0A7D6ZHN2"/>